<dbReference type="EMBL" id="JAQQWN010000007">
    <property type="protein sequence ID" value="KAK8074477.1"/>
    <property type="molecule type" value="Genomic_DNA"/>
</dbReference>
<dbReference type="GeneID" id="92046515"/>
<protein>
    <submittedName>
        <fullName evidence="1">Uncharacterized protein</fullName>
    </submittedName>
</protein>
<evidence type="ECO:0000313" key="1">
    <source>
        <dbReference type="EMBL" id="KAK8074477.1"/>
    </source>
</evidence>
<comment type="caution">
    <text evidence="1">The sequence shown here is derived from an EMBL/GenBank/DDBJ whole genome shotgun (WGS) entry which is preliminary data.</text>
</comment>
<dbReference type="RefSeq" id="XP_066665417.1">
    <property type="nucleotide sequence ID" value="XM_066813455.1"/>
</dbReference>
<proteinExistence type="predicted"/>
<gene>
    <name evidence="1" type="ORF">PG997_009140</name>
</gene>
<name>A0ABR1VTD3_9PEZI</name>
<keyword evidence="2" id="KW-1185">Reference proteome</keyword>
<evidence type="ECO:0000313" key="2">
    <source>
        <dbReference type="Proteomes" id="UP001433268"/>
    </source>
</evidence>
<organism evidence="1 2">
    <name type="scientific">Apiospora hydei</name>
    <dbReference type="NCBI Taxonomy" id="1337664"/>
    <lineage>
        <taxon>Eukaryota</taxon>
        <taxon>Fungi</taxon>
        <taxon>Dikarya</taxon>
        <taxon>Ascomycota</taxon>
        <taxon>Pezizomycotina</taxon>
        <taxon>Sordariomycetes</taxon>
        <taxon>Xylariomycetidae</taxon>
        <taxon>Amphisphaeriales</taxon>
        <taxon>Apiosporaceae</taxon>
        <taxon>Apiospora</taxon>
    </lineage>
</organism>
<reference evidence="1 2" key="1">
    <citation type="submission" date="2023-01" db="EMBL/GenBank/DDBJ databases">
        <title>Analysis of 21 Apiospora genomes using comparative genomics revels a genus with tremendous synthesis potential of carbohydrate active enzymes and secondary metabolites.</title>
        <authorList>
            <person name="Sorensen T."/>
        </authorList>
    </citation>
    <scope>NUCLEOTIDE SEQUENCE [LARGE SCALE GENOMIC DNA]</scope>
    <source>
        <strain evidence="1 2">CBS 114990</strain>
    </source>
</reference>
<accession>A0ABR1VTD3</accession>
<sequence>MATESTTQILAVKEVSGYGYLIRASFNGLISRLERPRRLRPLIPPGPYPADLKCIRLRRPDERDNIDPKDVTDYPIAEPLDHVLTGVGNPTNLPTYDYNRLIQLEKIRSPRYEHRISEDRLCRVRGVNGVPSMVMKIAELPDKWPVQIASTSSSTVPGAPPIPFMLDIASPHPPSVTPTLAERDMTREIAMHQQVAAALGARGDNRGLVPAFYGLVTERGRGVVGFLSEYIEGSRTMYSLFREAADRGSRTGRCPRRSGRRAVRRCGRSMWRASCTAMYMLATSCAAVMAQSF</sequence>
<dbReference type="Proteomes" id="UP001433268">
    <property type="component" value="Unassembled WGS sequence"/>
</dbReference>